<dbReference type="AlphaFoldDB" id="A0A1N6NXL3"/>
<gene>
    <name evidence="2" type="ORF">SAMN05421797_101177</name>
</gene>
<accession>A0A1N6NXL3</accession>
<feature type="transmembrane region" description="Helical" evidence="1">
    <location>
        <begin position="154"/>
        <end position="171"/>
    </location>
</feature>
<dbReference type="InterPro" id="IPR021354">
    <property type="entry name" value="DUF2975"/>
</dbReference>
<evidence type="ECO:0008006" key="4">
    <source>
        <dbReference type="Google" id="ProtNLM"/>
    </source>
</evidence>
<feature type="transmembrane region" description="Helical" evidence="1">
    <location>
        <begin position="77"/>
        <end position="99"/>
    </location>
</feature>
<keyword evidence="3" id="KW-1185">Reference proteome</keyword>
<keyword evidence="1" id="KW-0472">Membrane</keyword>
<dbReference type="Pfam" id="PF11188">
    <property type="entry name" value="DUF2975"/>
    <property type="match status" value="1"/>
</dbReference>
<protein>
    <recommendedName>
        <fullName evidence="4">DUF2975 domain-containing protein</fullName>
    </recommendedName>
</protein>
<dbReference type="EMBL" id="FTMA01000001">
    <property type="protein sequence ID" value="SIP96682.1"/>
    <property type="molecule type" value="Genomic_DNA"/>
</dbReference>
<sequence length="185" mass="21244">MIITYLLSLNDNIYIMKIFGTKSLSSLSYYIFKSTSIVLIAFLTYLGYAFITNRYTIKDGRFDIKIPLVESSIQADYQFGIILTITLILIFGILLLHLLSNIFKALKDKVIFNKSIIRNLQRLTILNLIIGPVIYVLIQYPIMHHNKLGNIHNLILLVIFGMISLFLTNVFKKGYTVQSENDLTI</sequence>
<dbReference type="Proteomes" id="UP000186953">
    <property type="component" value="Unassembled WGS sequence"/>
</dbReference>
<proteinExistence type="predicted"/>
<evidence type="ECO:0000313" key="3">
    <source>
        <dbReference type="Proteomes" id="UP000186953"/>
    </source>
</evidence>
<evidence type="ECO:0000313" key="2">
    <source>
        <dbReference type="EMBL" id="SIP96682.1"/>
    </source>
</evidence>
<keyword evidence="1" id="KW-0812">Transmembrane</keyword>
<feature type="transmembrane region" description="Helical" evidence="1">
    <location>
        <begin position="120"/>
        <end position="142"/>
    </location>
</feature>
<keyword evidence="1" id="KW-1133">Transmembrane helix</keyword>
<evidence type="ECO:0000256" key="1">
    <source>
        <dbReference type="SAM" id="Phobius"/>
    </source>
</evidence>
<feature type="transmembrane region" description="Helical" evidence="1">
    <location>
        <begin position="27"/>
        <end position="51"/>
    </location>
</feature>
<dbReference type="STRING" id="228959.SAMN05421797_101177"/>
<reference evidence="3" key="1">
    <citation type="submission" date="2017-01" db="EMBL/GenBank/DDBJ databases">
        <authorList>
            <person name="Varghese N."/>
            <person name="Submissions S."/>
        </authorList>
    </citation>
    <scope>NUCLEOTIDE SEQUENCE [LARGE SCALE GENOMIC DNA]</scope>
    <source>
        <strain evidence="3">DSM 15366</strain>
    </source>
</reference>
<name>A0A1N6NXL3_9FLAO</name>
<organism evidence="2 3">
    <name type="scientific">Maribacter ulvicola</name>
    <dbReference type="NCBI Taxonomy" id="228959"/>
    <lineage>
        <taxon>Bacteria</taxon>
        <taxon>Pseudomonadati</taxon>
        <taxon>Bacteroidota</taxon>
        <taxon>Flavobacteriia</taxon>
        <taxon>Flavobacteriales</taxon>
        <taxon>Flavobacteriaceae</taxon>
        <taxon>Maribacter</taxon>
    </lineage>
</organism>